<name>A0A7J3VSS0_CALS0</name>
<evidence type="ECO:0008006" key="2">
    <source>
        <dbReference type="Google" id="ProtNLM"/>
    </source>
</evidence>
<accession>A0A7J3VSS0</accession>
<reference evidence="1" key="1">
    <citation type="journal article" date="2020" name="mSystems">
        <title>Genome- and Community-Level Interaction Insights into Carbon Utilization and Element Cycling Functions of Hydrothermarchaeota in Hydrothermal Sediment.</title>
        <authorList>
            <person name="Zhou Z."/>
            <person name="Liu Y."/>
            <person name="Xu W."/>
            <person name="Pan J."/>
            <person name="Luo Z.H."/>
            <person name="Li M."/>
        </authorList>
    </citation>
    <scope>NUCLEOTIDE SEQUENCE [LARGE SCALE GENOMIC DNA]</scope>
    <source>
        <strain evidence="1">SpSt-1074</strain>
    </source>
</reference>
<protein>
    <recommendedName>
        <fullName evidence="2">Hydantoinase B/oxoprolinase domain-containing protein</fullName>
    </recommendedName>
</protein>
<gene>
    <name evidence="1" type="ORF">ENM31_02360</name>
</gene>
<evidence type="ECO:0000313" key="1">
    <source>
        <dbReference type="EMBL" id="HHM44125.1"/>
    </source>
</evidence>
<dbReference type="EMBL" id="DRXH01000079">
    <property type="protein sequence ID" value="HHM44125.1"/>
    <property type="molecule type" value="Genomic_DNA"/>
</dbReference>
<comment type="caution">
    <text evidence="1">The sequence shown here is derived from an EMBL/GenBank/DDBJ whole genome shotgun (WGS) entry which is preliminary data.</text>
</comment>
<organism evidence="1">
    <name type="scientific">Caldiarchaeum subterraneum</name>
    <dbReference type="NCBI Taxonomy" id="311458"/>
    <lineage>
        <taxon>Archaea</taxon>
        <taxon>Nitrososphaerota</taxon>
        <taxon>Candidatus Caldarchaeales</taxon>
        <taxon>Candidatus Caldarchaeaceae</taxon>
        <taxon>Candidatus Caldarchaeum</taxon>
    </lineage>
</organism>
<dbReference type="AlphaFoldDB" id="A0A7J3VSS0"/>
<sequence>MNRVTITSAVFIRFGSKASMVFEKNDVLVIRTAGGGGYGKKE</sequence>
<proteinExistence type="predicted"/>